<proteinExistence type="predicted"/>
<keyword evidence="2" id="KW-1185">Reference proteome</keyword>
<dbReference type="Proteomes" id="UP001186974">
    <property type="component" value="Unassembled WGS sequence"/>
</dbReference>
<organism evidence="1 2">
    <name type="scientific">Coniosporium uncinatum</name>
    <dbReference type="NCBI Taxonomy" id="93489"/>
    <lineage>
        <taxon>Eukaryota</taxon>
        <taxon>Fungi</taxon>
        <taxon>Dikarya</taxon>
        <taxon>Ascomycota</taxon>
        <taxon>Pezizomycotina</taxon>
        <taxon>Dothideomycetes</taxon>
        <taxon>Dothideomycetes incertae sedis</taxon>
        <taxon>Coniosporium</taxon>
    </lineage>
</organism>
<dbReference type="EMBL" id="JAWDJW010010057">
    <property type="protein sequence ID" value="KAK3051320.1"/>
    <property type="molecule type" value="Genomic_DNA"/>
</dbReference>
<evidence type="ECO:0000313" key="2">
    <source>
        <dbReference type="Proteomes" id="UP001186974"/>
    </source>
</evidence>
<accession>A0ACC3CXU7</accession>
<gene>
    <name evidence="1" type="ORF">LTS18_012436</name>
</gene>
<name>A0ACC3CXU7_9PEZI</name>
<sequence>MPERHVSLVAFACAPVPRLVTARRREASLASILQPLQPVSPVAGRMLDIAAKAQDTRSRRTETLTTQRALHPGDSTIVLESVGDRPEVGGASRKNLSPLDATNVPKEILGQHPPVVDAAVILRGLAWVHTTSQSVTRG</sequence>
<reference evidence="1" key="1">
    <citation type="submission" date="2024-09" db="EMBL/GenBank/DDBJ databases">
        <title>Black Yeasts Isolated from many extreme environments.</title>
        <authorList>
            <person name="Coleine C."/>
            <person name="Stajich J.E."/>
            <person name="Selbmann L."/>
        </authorList>
    </citation>
    <scope>NUCLEOTIDE SEQUENCE</scope>
    <source>
        <strain evidence="1">CCFEE 5737</strain>
    </source>
</reference>
<comment type="caution">
    <text evidence="1">The sequence shown here is derived from an EMBL/GenBank/DDBJ whole genome shotgun (WGS) entry which is preliminary data.</text>
</comment>
<evidence type="ECO:0000313" key="1">
    <source>
        <dbReference type="EMBL" id="KAK3051320.1"/>
    </source>
</evidence>
<protein>
    <submittedName>
        <fullName evidence="1">Uncharacterized protein</fullName>
    </submittedName>
</protein>